<organism evidence="2 3">
    <name type="scientific">Hyaloscypha hepaticicola</name>
    <dbReference type="NCBI Taxonomy" id="2082293"/>
    <lineage>
        <taxon>Eukaryota</taxon>
        <taxon>Fungi</taxon>
        <taxon>Dikarya</taxon>
        <taxon>Ascomycota</taxon>
        <taxon>Pezizomycotina</taxon>
        <taxon>Leotiomycetes</taxon>
        <taxon>Helotiales</taxon>
        <taxon>Hyaloscyphaceae</taxon>
        <taxon>Hyaloscypha</taxon>
    </lineage>
</organism>
<keyword evidence="3" id="KW-1185">Reference proteome</keyword>
<reference evidence="2 3" key="1">
    <citation type="submission" date="2016-05" db="EMBL/GenBank/DDBJ databases">
        <title>A degradative enzymes factory behind the ericoid mycorrhizal symbiosis.</title>
        <authorList>
            <consortium name="DOE Joint Genome Institute"/>
            <person name="Martino E."/>
            <person name="Morin E."/>
            <person name="Grelet G."/>
            <person name="Kuo A."/>
            <person name="Kohler A."/>
            <person name="Daghino S."/>
            <person name="Barry K."/>
            <person name="Choi C."/>
            <person name="Cichocki N."/>
            <person name="Clum A."/>
            <person name="Copeland A."/>
            <person name="Hainaut M."/>
            <person name="Haridas S."/>
            <person name="Labutti K."/>
            <person name="Lindquist E."/>
            <person name="Lipzen A."/>
            <person name="Khouja H.-R."/>
            <person name="Murat C."/>
            <person name="Ohm R."/>
            <person name="Olson A."/>
            <person name="Spatafora J."/>
            <person name="Veneault-Fourrey C."/>
            <person name="Henrissat B."/>
            <person name="Grigoriev I."/>
            <person name="Martin F."/>
            <person name="Perotto S."/>
        </authorList>
    </citation>
    <scope>NUCLEOTIDE SEQUENCE [LARGE SCALE GENOMIC DNA]</scope>
    <source>
        <strain evidence="2 3">UAMH 7357</strain>
    </source>
</reference>
<feature type="transmembrane region" description="Helical" evidence="1">
    <location>
        <begin position="504"/>
        <end position="528"/>
    </location>
</feature>
<keyword evidence="1" id="KW-1133">Transmembrane helix</keyword>
<feature type="transmembrane region" description="Helical" evidence="1">
    <location>
        <begin position="46"/>
        <end position="70"/>
    </location>
</feature>
<feature type="transmembrane region" description="Helical" evidence="1">
    <location>
        <begin position="112"/>
        <end position="134"/>
    </location>
</feature>
<dbReference type="OrthoDB" id="5340195at2759"/>
<evidence type="ECO:0000313" key="3">
    <source>
        <dbReference type="Proteomes" id="UP000235672"/>
    </source>
</evidence>
<accession>A0A2J6QR25</accession>
<dbReference type="EMBL" id="KZ613464">
    <property type="protein sequence ID" value="PMD28715.1"/>
    <property type="molecule type" value="Genomic_DNA"/>
</dbReference>
<evidence type="ECO:0000256" key="1">
    <source>
        <dbReference type="SAM" id="Phobius"/>
    </source>
</evidence>
<protein>
    <submittedName>
        <fullName evidence="2">Uncharacterized protein</fullName>
    </submittedName>
</protein>
<dbReference type="PANTHER" id="PTHR35041:SF6">
    <property type="entry name" value="FORMYLMETHIONINE DEFORMYLASE-LIKE PROTEIN-RELATED"/>
    <property type="match status" value="1"/>
</dbReference>
<sequence>MARLRFLVPSVMCGGILLGVLVAVAHHLFYQSLNTKIVHSENQQQWFLRIGTGLAILTKTLLTTSAALAYTQVLWHTLRSRPVSLNNIDSLFSATTNAWHFTNWGFWKRGPALAIIAVIIWTLPIIAVITPATLTIQPATQPNQTTYNIPIPSIDYGIPSTQKFALIGQGGPLDYSGPSPRIVRLLSSITSQGSILKMSAPYPNCTYSVPFYGPSLSCGAPIIGNTSFQEDIWSLINNTTCPKGACFGVSIIYISYVPQFGMANSTLPAAALLGLNDTLSLFDANIASTANLYTFDEVSDDHARIFATIPKLGSNETDLLYQPSTYQTIECGLYNTSYVVNFTFINGQQDIKVTNMTQLNGVSNQLSYSICGESEDALEPCSGPVLGYMSILDALDNILMGFLTNDQYQVIGSFRTQITNTVLMETMELQGLQSVGTSGIKGLSEPLSISNMTMSDALEQIILNTTLSLFSDPYFLQNSSAASLRPITVSTPQNAYVYSRKNLFIAYGLGIFIAVAIVIVGLVCIWASGDSFGASFSAILRTTRNVQLDAIVPAKETHGTFPMSKELGSTKLILSKQVCEEEMRTAFTVISAAGSPEDEVEGIRLTKLAIRQMSFDPLLERYDGSVTK</sequence>
<evidence type="ECO:0000313" key="2">
    <source>
        <dbReference type="EMBL" id="PMD28715.1"/>
    </source>
</evidence>
<dbReference type="Proteomes" id="UP000235672">
    <property type="component" value="Unassembled WGS sequence"/>
</dbReference>
<dbReference type="AlphaFoldDB" id="A0A2J6QR25"/>
<keyword evidence="1" id="KW-0472">Membrane</keyword>
<gene>
    <name evidence="2" type="ORF">NA56DRAFT_615229</name>
</gene>
<keyword evidence="1" id="KW-0812">Transmembrane</keyword>
<feature type="transmembrane region" description="Helical" evidence="1">
    <location>
        <begin position="6"/>
        <end position="25"/>
    </location>
</feature>
<proteinExistence type="predicted"/>
<name>A0A2J6QR25_9HELO</name>
<dbReference type="PANTHER" id="PTHR35041">
    <property type="entry name" value="MEDIATOR OF RNA POLYMERASE II TRANSCRIPTION SUBUNIT 1"/>
    <property type="match status" value="1"/>
</dbReference>